<dbReference type="Gene3D" id="3.30.930.10">
    <property type="entry name" value="Bira Bifunctional Protein, Domain 2"/>
    <property type="match status" value="1"/>
</dbReference>
<dbReference type="InterPro" id="IPR004143">
    <property type="entry name" value="BPL_LPL_catalytic"/>
</dbReference>
<accession>A0ABD5M932</accession>
<organism evidence="3 4">
    <name type="scientific">Halobellus rubicundus</name>
    <dbReference type="NCBI Taxonomy" id="2996466"/>
    <lineage>
        <taxon>Archaea</taxon>
        <taxon>Methanobacteriati</taxon>
        <taxon>Methanobacteriota</taxon>
        <taxon>Stenosarchaea group</taxon>
        <taxon>Halobacteria</taxon>
        <taxon>Halobacteriales</taxon>
        <taxon>Haloferacaceae</taxon>
        <taxon>Halobellus</taxon>
    </lineage>
</organism>
<dbReference type="AlphaFoldDB" id="A0ABD5M932"/>
<reference evidence="3 4" key="1">
    <citation type="submission" date="2024-08" db="EMBL/GenBank/DDBJ databases">
        <title>Halobellus sp. MBLA0158 whole genome sequence.</title>
        <authorList>
            <person name="Hwang C.Y."/>
            <person name="Cho E.-S."/>
            <person name="Seo M.-J."/>
        </authorList>
    </citation>
    <scope>NUCLEOTIDE SEQUENCE [LARGE SCALE GENOMIC DNA]</scope>
    <source>
        <strain evidence="3 4">MBLA0158</strain>
    </source>
</reference>
<evidence type="ECO:0000256" key="1">
    <source>
        <dbReference type="SAM" id="MobiDB-lite"/>
    </source>
</evidence>
<dbReference type="GO" id="GO:0016874">
    <property type="term" value="F:ligase activity"/>
    <property type="evidence" value="ECO:0007669"/>
    <property type="project" value="UniProtKB-KW"/>
</dbReference>
<feature type="domain" description="BPL/LPL catalytic" evidence="2">
    <location>
        <begin position="38"/>
        <end position="232"/>
    </location>
</feature>
<evidence type="ECO:0000313" key="3">
    <source>
        <dbReference type="EMBL" id="MFA1609951.1"/>
    </source>
</evidence>
<comment type="caution">
    <text evidence="3">The sequence shown here is derived from an EMBL/GenBank/DDBJ whole genome shotgun (WGS) entry which is preliminary data.</text>
</comment>
<dbReference type="Pfam" id="PF21948">
    <property type="entry name" value="LplA-B_cat"/>
    <property type="match status" value="1"/>
</dbReference>
<dbReference type="SUPFAM" id="SSF55681">
    <property type="entry name" value="Class II aaRS and biotin synthetases"/>
    <property type="match status" value="1"/>
</dbReference>
<name>A0ABD5M932_9EURY</name>
<feature type="region of interest" description="Disordered" evidence="1">
    <location>
        <begin position="235"/>
        <end position="254"/>
    </location>
</feature>
<proteinExistence type="predicted"/>
<sequence length="254" mass="26920">MIERVRPDADRVRVVRGCAPTLDADRSVLDDVVARAADSDAPALRVWTPHRQLAFGRRDARSDGYERAREVAERRGYPPIERSVGGRAVAYTGTTVAFAAVIPAEDPRQGLEDRYEAATAAVVRSLRTIGVPARRGEPEASFCPGDYSVQGHGKIAGLAQRIGRDAARVSGVVVADSHAEIAAVLAEVYDALDVPFDPDSVGSVARSGGPAASGTVIDALVDAFCGSLARESVDVDSVRDGSTSRDLDEPNRRA</sequence>
<keyword evidence="3" id="KW-0436">Ligase</keyword>
<dbReference type="EMBL" id="JBGNYA010000001">
    <property type="protein sequence ID" value="MFA1609951.1"/>
    <property type="molecule type" value="Genomic_DNA"/>
</dbReference>
<dbReference type="Proteomes" id="UP001570511">
    <property type="component" value="Unassembled WGS sequence"/>
</dbReference>
<gene>
    <name evidence="3" type="ORF">OS889_02885</name>
</gene>
<dbReference type="InterPro" id="IPR045864">
    <property type="entry name" value="aa-tRNA-synth_II/BPL/LPL"/>
</dbReference>
<evidence type="ECO:0000313" key="4">
    <source>
        <dbReference type="Proteomes" id="UP001570511"/>
    </source>
</evidence>
<keyword evidence="4" id="KW-1185">Reference proteome</keyword>
<evidence type="ECO:0000259" key="2">
    <source>
        <dbReference type="PROSITE" id="PS51733"/>
    </source>
</evidence>
<protein>
    <submittedName>
        <fullName evidence="3">Biotin/lipoate A/B protein ligase family protein</fullName>
    </submittedName>
</protein>
<dbReference type="RefSeq" id="WP_372387105.1">
    <property type="nucleotide sequence ID" value="NZ_JBGNYA010000001.1"/>
</dbReference>
<dbReference type="PROSITE" id="PS51733">
    <property type="entry name" value="BPL_LPL_CATALYTIC"/>
    <property type="match status" value="1"/>
</dbReference>